<dbReference type="Proteomes" id="UP001597532">
    <property type="component" value="Unassembled WGS sequence"/>
</dbReference>
<protein>
    <submittedName>
        <fullName evidence="1">Uncharacterized protein</fullName>
    </submittedName>
</protein>
<reference evidence="2" key="1">
    <citation type="journal article" date="2019" name="Int. J. Syst. Evol. Microbiol.">
        <title>The Global Catalogue of Microorganisms (GCM) 10K type strain sequencing project: providing services to taxonomists for standard genome sequencing and annotation.</title>
        <authorList>
            <consortium name="The Broad Institute Genomics Platform"/>
            <consortium name="The Broad Institute Genome Sequencing Center for Infectious Disease"/>
            <person name="Wu L."/>
            <person name="Ma J."/>
        </authorList>
    </citation>
    <scope>NUCLEOTIDE SEQUENCE [LARGE SCALE GENOMIC DNA]</scope>
    <source>
        <strain evidence="2">KCTC 52924</strain>
    </source>
</reference>
<gene>
    <name evidence="1" type="ORF">ACFS1K_13620</name>
</gene>
<name>A0ABW5VIN5_9FLAO</name>
<accession>A0ABW5VIN5</accession>
<keyword evidence="2" id="KW-1185">Reference proteome</keyword>
<dbReference type="RefSeq" id="WP_251806496.1">
    <property type="nucleotide sequence ID" value="NZ_CP166679.1"/>
</dbReference>
<sequence length="106" mass="12091">MVLYELMQNVYICKTAFYVFLKAGGFNKTSSSKQAVEGSNPSAITTLWKPRPTAWFFNLWKSQTLFVFWNKLKETAAIAAWFPICSINFIRNTEGNPSAITTRNPQ</sequence>
<evidence type="ECO:0000313" key="1">
    <source>
        <dbReference type="EMBL" id="MFD2790807.1"/>
    </source>
</evidence>
<organism evidence="1 2">
    <name type="scientific">Arenibacter antarcticus</name>
    <dbReference type="NCBI Taxonomy" id="2040469"/>
    <lineage>
        <taxon>Bacteria</taxon>
        <taxon>Pseudomonadati</taxon>
        <taxon>Bacteroidota</taxon>
        <taxon>Flavobacteriia</taxon>
        <taxon>Flavobacteriales</taxon>
        <taxon>Flavobacteriaceae</taxon>
        <taxon>Arenibacter</taxon>
    </lineage>
</organism>
<evidence type="ECO:0000313" key="2">
    <source>
        <dbReference type="Proteomes" id="UP001597532"/>
    </source>
</evidence>
<dbReference type="EMBL" id="JBHUOK010000030">
    <property type="protein sequence ID" value="MFD2790807.1"/>
    <property type="molecule type" value="Genomic_DNA"/>
</dbReference>
<comment type="caution">
    <text evidence="1">The sequence shown here is derived from an EMBL/GenBank/DDBJ whole genome shotgun (WGS) entry which is preliminary data.</text>
</comment>
<proteinExistence type="predicted"/>